<dbReference type="AlphaFoldDB" id="A0A364KLY0"/>
<keyword evidence="2" id="KW-0813">Transport</keyword>
<evidence type="ECO:0000256" key="3">
    <source>
        <dbReference type="ARBA" id="ARBA00022692"/>
    </source>
</evidence>
<name>A0A364KLY0_TALAM</name>
<keyword evidence="9" id="KW-1185">Reference proteome</keyword>
<feature type="transmembrane region" description="Helical" evidence="6">
    <location>
        <begin position="321"/>
        <end position="345"/>
    </location>
</feature>
<dbReference type="InterPro" id="IPR020846">
    <property type="entry name" value="MFS_dom"/>
</dbReference>
<dbReference type="Gene3D" id="1.20.1250.20">
    <property type="entry name" value="MFS general substrate transporter like domains"/>
    <property type="match status" value="1"/>
</dbReference>
<feature type="transmembrane region" description="Helical" evidence="6">
    <location>
        <begin position="379"/>
        <end position="402"/>
    </location>
</feature>
<evidence type="ECO:0000256" key="4">
    <source>
        <dbReference type="ARBA" id="ARBA00022989"/>
    </source>
</evidence>
<keyword evidence="4 6" id="KW-1133">Transmembrane helix</keyword>
<dbReference type="GO" id="GO:0033229">
    <property type="term" value="F:cysteine transmembrane transporter activity"/>
    <property type="evidence" value="ECO:0007669"/>
    <property type="project" value="TreeGrafter"/>
</dbReference>
<dbReference type="Proteomes" id="UP000249363">
    <property type="component" value="Unassembled WGS sequence"/>
</dbReference>
<evidence type="ECO:0000256" key="2">
    <source>
        <dbReference type="ARBA" id="ARBA00022448"/>
    </source>
</evidence>
<dbReference type="GO" id="GO:0016020">
    <property type="term" value="C:membrane"/>
    <property type="evidence" value="ECO:0007669"/>
    <property type="project" value="UniProtKB-SubCell"/>
</dbReference>
<sequence>MAEKAANLQTTVDDDSTSSTPIVAQKYADVTLEFVELYGDSTPPLTEKEVKSLSRRLFWYIILLLTLTNLLLFIDKSTLAYASLLGIFEETNLNDTQYNNLNTLFYVGYFVGQFPGHYLMQRLPLGKYVSGTVFLWSLIIFLHDTARSYGGLIPLRFFLGFVESSLVPAMEITLGMFFPPKEQGALQPLFWVSCMGSNIPTGFIAYGLLWSQSSIRPWKFLMIITGGLSLLLSVFCWFFYPDNPAHAKFLSRAEKLHTIKRVHDATKGSIEQKQFKRYQAIETLRDPVSWLFALQAFTLMISNNLGYQQNLLFLSLGVSNLGSTLVGVASSGFSVVCSIVAFFLMKKFPNNNAYWSVLWILPAIAGGIGMVTVPWEKKIGLLACLTLAGGTFGISYITALGWTSSSASGYTKKLTRNVMFMVGYSISNIISPQIWVARNGPRYYPAWIVQIVVSWVGTPVILLIIRYILSKRNKERREWIAQQQASRALGFVEKVDDDGREVQTTVDLAFLDLTDLENKYFIYPL</sequence>
<gene>
    <name evidence="8" type="ORF">BHQ10_000555</name>
</gene>
<comment type="subcellular location">
    <subcellularLocation>
        <location evidence="1">Membrane</location>
        <topology evidence="1">Multi-pass membrane protein</topology>
    </subcellularLocation>
</comment>
<evidence type="ECO:0000313" key="8">
    <source>
        <dbReference type="EMBL" id="RAO64543.1"/>
    </source>
</evidence>
<dbReference type="PROSITE" id="PS50850">
    <property type="entry name" value="MFS"/>
    <property type="match status" value="1"/>
</dbReference>
<dbReference type="PANTHER" id="PTHR43791:SF63">
    <property type="entry name" value="HIGH AFFINITY CYSTEINE TRANSPORTER"/>
    <property type="match status" value="1"/>
</dbReference>
<comment type="caution">
    <text evidence="8">The sequence shown here is derived from an EMBL/GenBank/DDBJ whole genome shotgun (WGS) entry which is preliminary data.</text>
</comment>
<protein>
    <recommendedName>
        <fullName evidence="7">Major facilitator superfamily (MFS) profile domain-containing protein</fullName>
    </recommendedName>
</protein>
<organism evidence="8 9">
    <name type="scientific">Talaromyces amestolkiae</name>
    <dbReference type="NCBI Taxonomy" id="1196081"/>
    <lineage>
        <taxon>Eukaryota</taxon>
        <taxon>Fungi</taxon>
        <taxon>Dikarya</taxon>
        <taxon>Ascomycota</taxon>
        <taxon>Pezizomycotina</taxon>
        <taxon>Eurotiomycetes</taxon>
        <taxon>Eurotiomycetidae</taxon>
        <taxon>Eurotiales</taxon>
        <taxon>Trichocomaceae</taxon>
        <taxon>Talaromyces</taxon>
        <taxon>Talaromyces sect. Talaromyces</taxon>
    </lineage>
</organism>
<feature type="transmembrane region" description="Helical" evidence="6">
    <location>
        <begin position="155"/>
        <end position="178"/>
    </location>
</feature>
<feature type="transmembrane region" description="Helical" evidence="6">
    <location>
        <begin position="57"/>
        <end position="74"/>
    </location>
</feature>
<dbReference type="RefSeq" id="XP_040729060.1">
    <property type="nucleotide sequence ID" value="XM_040878038.1"/>
</dbReference>
<evidence type="ECO:0000256" key="1">
    <source>
        <dbReference type="ARBA" id="ARBA00004141"/>
    </source>
</evidence>
<evidence type="ECO:0000256" key="6">
    <source>
        <dbReference type="SAM" id="Phobius"/>
    </source>
</evidence>
<dbReference type="Pfam" id="PF07690">
    <property type="entry name" value="MFS_1"/>
    <property type="match status" value="1"/>
</dbReference>
<feature type="transmembrane region" description="Helical" evidence="6">
    <location>
        <begin position="352"/>
        <end position="373"/>
    </location>
</feature>
<dbReference type="PANTHER" id="PTHR43791">
    <property type="entry name" value="PERMEASE-RELATED"/>
    <property type="match status" value="1"/>
</dbReference>
<feature type="transmembrane region" description="Helical" evidence="6">
    <location>
        <begin position="125"/>
        <end position="143"/>
    </location>
</feature>
<keyword evidence="5 6" id="KW-0472">Membrane</keyword>
<evidence type="ECO:0000313" key="9">
    <source>
        <dbReference type="Proteomes" id="UP000249363"/>
    </source>
</evidence>
<feature type="transmembrane region" description="Helical" evidence="6">
    <location>
        <begin position="414"/>
        <end position="435"/>
    </location>
</feature>
<evidence type="ECO:0000256" key="5">
    <source>
        <dbReference type="ARBA" id="ARBA00023136"/>
    </source>
</evidence>
<dbReference type="EMBL" id="MIKG01000001">
    <property type="protein sequence ID" value="RAO64543.1"/>
    <property type="molecule type" value="Genomic_DNA"/>
</dbReference>
<dbReference type="OrthoDB" id="6730379at2759"/>
<dbReference type="SUPFAM" id="SSF103473">
    <property type="entry name" value="MFS general substrate transporter"/>
    <property type="match status" value="1"/>
</dbReference>
<reference evidence="8 9" key="1">
    <citation type="journal article" date="2017" name="Biotechnol. Biofuels">
        <title>Differential beta-glucosidase expression as a function of carbon source availability in Talaromyces amestolkiae: a genomic and proteomic approach.</title>
        <authorList>
            <person name="de Eugenio L.I."/>
            <person name="Mendez-Liter J.A."/>
            <person name="Nieto-Dominguez M."/>
            <person name="Alonso L."/>
            <person name="Gil-Munoz J."/>
            <person name="Barriuso J."/>
            <person name="Prieto A."/>
            <person name="Martinez M.J."/>
        </authorList>
    </citation>
    <scope>NUCLEOTIDE SEQUENCE [LARGE SCALE GENOMIC DNA]</scope>
    <source>
        <strain evidence="8 9">CIB</strain>
    </source>
</reference>
<feature type="transmembrane region" description="Helical" evidence="6">
    <location>
        <begin position="221"/>
        <end position="240"/>
    </location>
</feature>
<dbReference type="InterPro" id="IPR036259">
    <property type="entry name" value="MFS_trans_sf"/>
</dbReference>
<feature type="transmembrane region" description="Helical" evidence="6">
    <location>
        <begin position="190"/>
        <end position="209"/>
    </location>
</feature>
<feature type="transmembrane region" description="Helical" evidence="6">
    <location>
        <begin position="447"/>
        <end position="469"/>
    </location>
</feature>
<evidence type="ECO:0000259" key="7">
    <source>
        <dbReference type="PROSITE" id="PS50850"/>
    </source>
</evidence>
<proteinExistence type="predicted"/>
<feature type="domain" description="Major facilitator superfamily (MFS) profile" evidence="7">
    <location>
        <begin position="61"/>
        <end position="474"/>
    </location>
</feature>
<accession>A0A364KLY0</accession>
<keyword evidence="3 6" id="KW-0812">Transmembrane</keyword>
<dbReference type="InterPro" id="IPR011701">
    <property type="entry name" value="MFS"/>
</dbReference>
<dbReference type="GeneID" id="63789772"/>